<gene>
    <name evidence="1" type="ORF">FH063_005456</name>
</gene>
<organism evidence="1 2">
    <name type="scientific">Azospirillum argentinense</name>
    <dbReference type="NCBI Taxonomy" id="2970906"/>
    <lineage>
        <taxon>Bacteria</taxon>
        <taxon>Pseudomonadati</taxon>
        <taxon>Pseudomonadota</taxon>
        <taxon>Alphaproteobacteria</taxon>
        <taxon>Rhodospirillales</taxon>
        <taxon>Azospirillaceae</taxon>
        <taxon>Azospirillum</taxon>
    </lineage>
</organism>
<accession>A0A5B0KUU1</accession>
<reference evidence="1 2" key="1">
    <citation type="submission" date="2019-07" db="EMBL/GenBank/DDBJ databases">
        <title>Genome sequencing of the stress-tolerant strain Azospirillum brasilense Az19.</title>
        <authorList>
            <person name="Maroniche G.A."/>
            <person name="Garcia J.E."/>
            <person name="Pagnussat L."/>
            <person name="Amenta M."/>
            <person name="Creus C.M."/>
        </authorList>
    </citation>
    <scope>NUCLEOTIDE SEQUENCE [LARGE SCALE GENOMIC DNA]</scope>
    <source>
        <strain evidence="1 2">Az19</strain>
    </source>
</reference>
<comment type="caution">
    <text evidence="1">The sequence shown here is derived from an EMBL/GenBank/DDBJ whole genome shotgun (WGS) entry which is preliminary data.</text>
</comment>
<sequence>MVGSFMVVRWLDRIPDRGAIIGGSDSAFSNLIFSVGFRVEHQCHTPAQRQQKYYSFSEDFRVTR</sequence>
<evidence type="ECO:0000313" key="1">
    <source>
        <dbReference type="EMBL" id="KAA1055685.1"/>
    </source>
</evidence>
<proteinExistence type="predicted"/>
<dbReference type="EMBL" id="VEWN01000006">
    <property type="protein sequence ID" value="KAA1055685.1"/>
    <property type="molecule type" value="Genomic_DNA"/>
</dbReference>
<protein>
    <submittedName>
        <fullName evidence="1">Uncharacterized protein</fullName>
    </submittedName>
</protein>
<name>A0A5B0KUU1_9PROT</name>
<dbReference type="AlphaFoldDB" id="A0A5B0KUU1"/>
<evidence type="ECO:0000313" key="2">
    <source>
        <dbReference type="Proteomes" id="UP000325333"/>
    </source>
</evidence>
<dbReference type="Proteomes" id="UP000325333">
    <property type="component" value="Unassembled WGS sequence"/>
</dbReference>